<keyword evidence="11" id="KW-1185">Reference proteome</keyword>
<dbReference type="Pfam" id="PF00069">
    <property type="entry name" value="Pkinase"/>
    <property type="match status" value="1"/>
</dbReference>
<evidence type="ECO:0000313" key="11">
    <source>
        <dbReference type="Proteomes" id="UP000320672"/>
    </source>
</evidence>
<keyword evidence="3 10" id="KW-0808">Transferase</keyword>
<accession>A0A517M939</accession>
<dbReference type="InterPro" id="IPR017441">
    <property type="entry name" value="Protein_kinase_ATP_BS"/>
</dbReference>
<feature type="binding site" evidence="7">
    <location>
        <position position="187"/>
    </location>
    <ligand>
        <name>ATP</name>
        <dbReference type="ChEBI" id="CHEBI:30616"/>
    </ligand>
</feature>
<dbReference type="Gene3D" id="3.30.200.20">
    <property type="entry name" value="Phosphorylase Kinase, domain 1"/>
    <property type="match status" value="1"/>
</dbReference>
<dbReference type="InterPro" id="IPR000719">
    <property type="entry name" value="Prot_kinase_dom"/>
</dbReference>
<evidence type="ECO:0000313" key="10">
    <source>
        <dbReference type="EMBL" id="QDS91389.1"/>
    </source>
</evidence>
<dbReference type="FunFam" id="1.10.510.10:FF:000021">
    <property type="entry name" value="Serine/threonine protein kinase"/>
    <property type="match status" value="1"/>
</dbReference>
<proteinExistence type="predicted"/>
<organism evidence="10 11">
    <name type="scientific">Roseimaritima multifibrata</name>
    <dbReference type="NCBI Taxonomy" id="1930274"/>
    <lineage>
        <taxon>Bacteria</taxon>
        <taxon>Pseudomonadati</taxon>
        <taxon>Planctomycetota</taxon>
        <taxon>Planctomycetia</taxon>
        <taxon>Pirellulales</taxon>
        <taxon>Pirellulaceae</taxon>
        <taxon>Roseimaritima</taxon>
    </lineage>
</organism>
<feature type="region of interest" description="Disordered" evidence="8">
    <location>
        <begin position="46"/>
        <end position="114"/>
    </location>
</feature>
<dbReference type="InterPro" id="IPR008271">
    <property type="entry name" value="Ser/Thr_kinase_AS"/>
</dbReference>
<evidence type="ECO:0000256" key="4">
    <source>
        <dbReference type="ARBA" id="ARBA00022741"/>
    </source>
</evidence>
<dbReference type="GO" id="GO:0005524">
    <property type="term" value="F:ATP binding"/>
    <property type="evidence" value="ECO:0007669"/>
    <property type="project" value="UniProtKB-UniRule"/>
</dbReference>
<dbReference type="PROSITE" id="PS00108">
    <property type="entry name" value="PROTEIN_KINASE_ST"/>
    <property type="match status" value="1"/>
</dbReference>
<reference evidence="10 11" key="1">
    <citation type="submission" date="2019-02" db="EMBL/GenBank/DDBJ databases">
        <title>Deep-cultivation of Planctomycetes and their phenomic and genomic characterization uncovers novel biology.</title>
        <authorList>
            <person name="Wiegand S."/>
            <person name="Jogler M."/>
            <person name="Boedeker C."/>
            <person name="Pinto D."/>
            <person name="Vollmers J."/>
            <person name="Rivas-Marin E."/>
            <person name="Kohn T."/>
            <person name="Peeters S.H."/>
            <person name="Heuer A."/>
            <person name="Rast P."/>
            <person name="Oberbeckmann S."/>
            <person name="Bunk B."/>
            <person name="Jeske O."/>
            <person name="Meyerdierks A."/>
            <person name="Storesund J.E."/>
            <person name="Kallscheuer N."/>
            <person name="Luecker S."/>
            <person name="Lage O.M."/>
            <person name="Pohl T."/>
            <person name="Merkel B.J."/>
            <person name="Hornburger P."/>
            <person name="Mueller R.-W."/>
            <person name="Bruemmer F."/>
            <person name="Labrenz M."/>
            <person name="Spormann A.M."/>
            <person name="Op den Camp H."/>
            <person name="Overmann J."/>
            <person name="Amann R."/>
            <person name="Jetten M.S.M."/>
            <person name="Mascher T."/>
            <person name="Medema M.H."/>
            <person name="Devos D.P."/>
            <person name="Kaster A.-K."/>
            <person name="Ovreas L."/>
            <person name="Rohde M."/>
            <person name="Galperin M.Y."/>
            <person name="Jogler C."/>
        </authorList>
    </citation>
    <scope>NUCLEOTIDE SEQUENCE [LARGE SCALE GENOMIC DNA]</scope>
    <source>
        <strain evidence="10 11">FF011L</strain>
    </source>
</reference>
<dbReference type="PROSITE" id="PS00107">
    <property type="entry name" value="PROTEIN_KINASE_ATP"/>
    <property type="match status" value="1"/>
</dbReference>
<evidence type="ECO:0000256" key="7">
    <source>
        <dbReference type="PROSITE-ProRule" id="PRU10141"/>
    </source>
</evidence>
<evidence type="ECO:0000256" key="8">
    <source>
        <dbReference type="SAM" id="MobiDB-lite"/>
    </source>
</evidence>
<dbReference type="GO" id="GO:0004674">
    <property type="term" value="F:protein serine/threonine kinase activity"/>
    <property type="evidence" value="ECO:0007669"/>
    <property type="project" value="UniProtKB-KW"/>
</dbReference>
<keyword evidence="2" id="KW-0723">Serine/threonine-protein kinase</keyword>
<dbReference type="PROSITE" id="PS50011">
    <property type="entry name" value="PROTEIN_KINASE_DOM"/>
    <property type="match status" value="1"/>
</dbReference>
<name>A0A517M939_9BACT</name>
<dbReference type="CDD" id="cd14014">
    <property type="entry name" value="STKc_PknB_like"/>
    <property type="match status" value="1"/>
</dbReference>
<dbReference type="Proteomes" id="UP000320672">
    <property type="component" value="Chromosome"/>
</dbReference>
<dbReference type="KEGG" id="rml:FF011L_01180"/>
<protein>
    <recommendedName>
        <fullName evidence="1">non-specific serine/threonine protein kinase</fullName>
        <ecNumber evidence="1">2.7.11.1</ecNumber>
    </recommendedName>
</protein>
<dbReference type="InterPro" id="IPR011009">
    <property type="entry name" value="Kinase-like_dom_sf"/>
</dbReference>
<sequence>MHSPQEISTIVPVVQHHLARTTAASIHLIEEWKRLTLLEGSVRLDCMDPSTQPSSSADDPGPDSEPDREIAASSETESTKPVLPRLSPALPADTSTEEIPGQDLTPPDQGSAADLPIDDLVAAKTVIRKANGDGQSPLAGHTPAQIASVLLGYHLNHFQLNSLIGGGGMGAVFSAHDTRLDRTVAIKVIPRVGEDPDLLRRFRNEAQSAAKLDHPNIARVYDVGRHDEWHYIVFEFIEGTNVRDLVNRHGVLSIDEAVYFVRQVAEALEHAHLRGVVHRDIKPSNVLIRPDGQVKVVDMGLARTLQLEVSGDMTASGVTLGTFDYISPEQARDPRDADVRSDIYSLGCTLYFMLTGSPPYPGGTVLQKLLSHGNSPPPDPRDVRPEVSDDLVSILHKMLAKRPGDRYRRPIDLISDLAELARRENLTRSQGLSTVAISTGSSWLARLERHLPWITAAVLLVLSVAWLQLLSSVSAVDDSMPRPTSMASEPTRMASLRPKETNQPATDLLRKPSNMGEDLLATKPLVGPPAPSSSDEATQPPSIQQIPLPPGIVPETTRLEENLPSGAAMSSTISELTATRIRVGGISATTPDELRTNDLATALALANEHKIARIELAERLIVTEPLVIEQNNLVIAASDPGCQIQFENSPLLAMEHAVMVDIGSQRVRFENLQFVWKVPSNAVHGGALFRIAANRGVQFENCAITIENTFLRDPINAFWITPVPTSSEDQQTVSAASPPLVAIELLNVIVRGEMTLIRMDVAAQLQFRWENGLAAISQRLLETGGAITKPPAGRTQLKLVLKQITASLPTGLAQVNLGPSGSIPVVLDRVCTNSVFKTAPGFSHIEINGLSNLQDGPFVLLGGIGNHYDSGPGNSDQMVRLNDQADDSVLFRLSDLATNTPPAWMKEQAPQSIIHWSQPSPPSEKPLHLLTPEDFLQDGTVLPGFDIGLLPTLLPSATTPPDDPT</sequence>
<dbReference type="Gene3D" id="1.10.510.10">
    <property type="entry name" value="Transferase(Phosphotransferase) domain 1"/>
    <property type="match status" value="1"/>
</dbReference>
<feature type="region of interest" description="Disordered" evidence="8">
    <location>
        <begin position="477"/>
        <end position="556"/>
    </location>
</feature>
<keyword evidence="4 7" id="KW-0547">Nucleotide-binding</keyword>
<dbReference type="SUPFAM" id="SSF56112">
    <property type="entry name" value="Protein kinase-like (PK-like)"/>
    <property type="match status" value="1"/>
</dbReference>
<dbReference type="PANTHER" id="PTHR43289">
    <property type="entry name" value="MITOGEN-ACTIVATED PROTEIN KINASE KINASE KINASE 20-RELATED"/>
    <property type="match status" value="1"/>
</dbReference>
<dbReference type="EMBL" id="CP036262">
    <property type="protein sequence ID" value="QDS91389.1"/>
    <property type="molecule type" value="Genomic_DNA"/>
</dbReference>
<keyword evidence="5 10" id="KW-0418">Kinase</keyword>
<dbReference type="AlphaFoldDB" id="A0A517M939"/>
<evidence type="ECO:0000256" key="6">
    <source>
        <dbReference type="ARBA" id="ARBA00022840"/>
    </source>
</evidence>
<evidence type="ECO:0000256" key="3">
    <source>
        <dbReference type="ARBA" id="ARBA00022679"/>
    </source>
</evidence>
<evidence type="ECO:0000256" key="5">
    <source>
        <dbReference type="ARBA" id="ARBA00022777"/>
    </source>
</evidence>
<dbReference type="EC" id="2.7.11.1" evidence="1"/>
<feature type="domain" description="Protein kinase" evidence="9">
    <location>
        <begin position="158"/>
        <end position="420"/>
    </location>
</feature>
<gene>
    <name evidence="10" type="primary">prkC_3</name>
    <name evidence="10" type="ORF">FF011L_01180</name>
</gene>
<evidence type="ECO:0000259" key="9">
    <source>
        <dbReference type="PROSITE" id="PS50011"/>
    </source>
</evidence>
<dbReference type="PANTHER" id="PTHR43289:SF6">
    <property type="entry name" value="SERINE_THREONINE-PROTEIN KINASE NEKL-3"/>
    <property type="match status" value="1"/>
</dbReference>
<keyword evidence="6 7" id="KW-0067">ATP-binding</keyword>
<evidence type="ECO:0000256" key="2">
    <source>
        <dbReference type="ARBA" id="ARBA00022527"/>
    </source>
</evidence>
<dbReference type="SMART" id="SM00220">
    <property type="entry name" value="S_TKc"/>
    <property type="match status" value="1"/>
</dbReference>
<evidence type="ECO:0000256" key="1">
    <source>
        <dbReference type="ARBA" id="ARBA00012513"/>
    </source>
</evidence>